<protein>
    <submittedName>
        <fullName evidence="1">Uncharacterized protein</fullName>
    </submittedName>
</protein>
<evidence type="ECO:0000313" key="1">
    <source>
        <dbReference type="EMBL" id="OIQ75945.1"/>
    </source>
</evidence>
<proteinExistence type="predicted"/>
<accession>A0A1J5PWT5</accession>
<gene>
    <name evidence="1" type="ORF">GALL_423780</name>
</gene>
<reference evidence="1" key="1">
    <citation type="submission" date="2016-10" db="EMBL/GenBank/DDBJ databases">
        <title>Sequence of Gallionella enrichment culture.</title>
        <authorList>
            <person name="Poehlein A."/>
            <person name="Muehling M."/>
            <person name="Daniel R."/>
        </authorList>
    </citation>
    <scope>NUCLEOTIDE SEQUENCE</scope>
</reference>
<dbReference type="AlphaFoldDB" id="A0A1J5PWT5"/>
<sequence>MTGPYIDNSKLDYLVSKVGGATQMATTAPINTRYQFRGSFIGDYTDLAVGSDEVAHPMWTDTNNTQPVNWFYGTNFGGLLANQQDVVTNALHF</sequence>
<dbReference type="EMBL" id="MLJW01002008">
    <property type="protein sequence ID" value="OIQ75945.1"/>
    <property type="molecule type" value="Genomic_DNA"/>
</dbReference>
<comment type="caution">
    <text evidence="1">The sequence shown here is derived from an EMBL/GenBank/DDBJ whole genome shotgun (WGS) entry which is preliminary data.</text>
</comment>
<organism evidence="1">
    <name type="scientific">mine drainage metagenome</name>
    <dbReference type="NCBI Taxonomy" id="410659"/>
    <lineage>
        <taxon>unclassified sequences</taxon>
        <taxon>metagenomes</taxon>
        <taxon>ecological metagenomes</taxon>
    </lineage>
</organism>
<name>A0A1J5PWT5_9ZZZZ</name>